<name>A0A0J8DRB6_BETVV</name>
<reference evidence="1 2" key="1">
    <citation type="journal article" date="2014" name="Nature">
        <title>The genome of the recently domesticated crop plant sugar beet (Beta vulgaris).</title>
        <authorList>
            <person name="Dohm J.C."/>
            <person name="Minoche A.E."/>
            <person name="Holtgrawe D."/>
            <person name="Capella-Gutierrez S."/>
            <person name="Zakrzewski F."/>
            <person name="Tafer H."/>
            <person name="Rupp O."/>
            <person name="Sorensen T.R."/>
            <person name="Stracke R."/>
            <person name="Reinhardt R."/>
            <person name="Goesmann A."/>
            <person name="Kraft T."/>
            <person name="Schulz B."/>
            <person name="Stadler P.F."/>
            <person name="Schmidt T."/>
            <person name="Gabaldon T."/>
            <person name="Lehrach H."/>
            <person name="Weisshaar B."/>
            <person name="Himmelbauer H."/>
        </authorList>
    </citation>
    <scope>NUCLEOTIDE SEQUENCE [LARGE SCALE GENOMIC DNA]</scope>
    <source>
        <tissue evidence="1">Taproot</tissue>
    </source>
</reference>
<keyword evidence="2" id="KW-1185">Reference proteome</keyword>
<accession>A0A0J8DRB6</accession>
<dbReference type="EMBL" id="KQ104814">
    <property type="protein sequence ID" value="KMS93270.1"/>
    <property type="molecule type" value="Genomic_DNA"/>
</dbReference>
<dbReference type="Gramene" id="KMS93270">
    <property type="protein sequence ID" value="KMS93270"/>
    <property type="gene ID" value="BVRB_033170"/>
</dbReference>
<organism evidence="1 2">
    <name type="scientific">Beta vulgaris subsp. vulgaris</name>
    <name type="common">Beet</name>
    <dbReference type="NCBI Taxonomy" id="3555"/>
    <lineage>
        <taxon>Eukaryota</taxon>
        <taxon>Viridiplantae</taxon>
        <taxon>Streptophyta</taxon>
        <taxon>Embryophyta</taxon>
        <taxon>Tracheophyta</taxon>
        <taxon>Spermatophyta</taxon>
        <taxon>Magnoliopsida</taxon>
        <taxon>eudicotyledons</taxon>
        <taxon>Gunneridae</taxon>
        <taxon>Pentapetalae</taxon>
        <taxon>Caryophyllales</taxon>
        <taxon>Chenopodiaceae</taxon>
        <taxon>Betoideae</taxon>
        <taxon>Beta</taxon>
    </lineage>
</organism>
<feature type="non-terminal residue" evidence="1">
    <location>
        <position position="103"/>
    </location>
</feature>
<dbReference type="AlphaFoldDB" id="A0A0J8DRB6"/>
<dbReference type="Proteomes" id="UP000035740">
    <property type="component" value="Unassembled WGS sequence"/>
</dbReference>
<protein>
    <submittedName>
        <fullName evidence="1">Uncharacterized protein</fullName>
    </submittedName>
</protein>
<sequence>MVTDEELSQAAGPALARTLSQLHFPNRQPASTAQNDADKYRAPREDAVHIEARYGEPKIHIPQFQFYSSEAPYIPGYVIHPLARLRIFWDVCVFLMLLMCMLV</sequence>
<proteinExistence type="predicted"/>
<gene>
    <name evidence="1" type="ORF">BVRB_033170</name>
</gene>
<evidence type="ECO:0000313" key="2">
    <source>
        <dbReference type="Proteomes" id="UP000035740"/>
    </source>
</evidence>
<evidence type="ECO:0000313" key="1">
    <source>
        <dbReference type="EMBL" id="KMS93270.1"/>
    </source>
</evidence>